<gene>
    <name evidence="1" type="ORF">DAT561_p1013</name>
</gene>
<evidence type="ECO:0000313" key="2">
    <source>
        <dbReference type="Proteomes" id="UP000269226"/>
    </source>
</evidence>
<dbReference type="Proteomes" id="UP000269226">
    <property type="component" value="Plasmid pMP1"/>
</dbReference>
<accession>A0A2Z5Y4E2</accession>
<dbReference type="AlphaFoldDB" id="A0A2Z5Y4E2"/>
<geneLocation type="plasmid" evidence="2">
    <name>pmp1 dat561 dna</name>
</geneLocation>
<evidence type="ECO:0000313" key="1">
    <source>
        <dbReference type="EMBL" id="BBC61716.1"/>
    </source>
</evidence>
<keyword evidence="1" id="KW-0378">Hydrolase</keyword>
<dbReference type="GO" id="GO:0046556">
    <property type="term" value="F:alpha-L-arabinofuranosidase activity"/>
    <property type="evidence" value="ECO:0007669"/>
    <property type="project" value="UniProtKB-EC"/>
</dbReference>
<dbReference type="EC" id="3.2.1.55" evidence="1"/>
<dbReference type="EMBL" id="AP018493">
    <property type="protein sequence ID" value="BBC61716.1"/>
    <property type="molecule type" value="Genomic_DNA"/>
</dbReference>
<organism evidence="1 2">
    <name type="scientific">Melissococcus plutonius</name>
    <dbReference type="NCBI Taxonomy" id="33970"/>
    <lineage>
        <taxon>Bacteria</taxon>
        <taxon>Bacillati</taxon>
        <taxon>Bacillota</taxon>
        <taxon>Bacilli</taxon>
        <taxon>Lactobacillales</taxon>
        <taxon>Enterococcaceae</taxon>
        <taxon>Melissococcus</taxon>
    </lineage>
</organism>
<keyword evidence="1" id="KW-0326">Glycosidase</keyword>
<keyword evidence="1" id="KW-0614">Plasmid</keyword>
<name>A0A2Z5Y4E2_9ENTE</name>
<dbReference type="GeneID" id="69060428"/>
<reference evidence="1 2" key="1">
    <citation type="submission" date="2018-01" db="EMBL/GenBank/DDBJ databases">
        <title>Whole genome sequence of Melissococcus plutonius DAT561.</title>
        <authorList>
            <person name="Okumura K."/>
            <person name="Takamatsu D."/>
            <person name="Okura M."/>
        </authorList>
    </citation>
    <scope>NUCLEOTIDE SEQUENCE [LARGE SCALE GENOMIC DNA]</scope>
    <source>
        <strain evidence="1 2">DAT561</strain>
        <plasmid evidence="2">pmp1 dat561 dna</plasmid>
    </source>
</reference>
<proteinExistence type="predicted"/>
<sequence>MEYQYELGNNSFTIAEYRGTNILIYYYRDYTNIKKNPLYNPNHHSKHSLGMKVEVLNFG</sequence>
<dbReference type="RefSeq" id="WP_126347311.1">
    <property type="nucleotide sequence ID" value="NZ_AP018493.1"/>
</dbReference>
<protein>
    <submittedName>
        <fullName evidence="1">Alpha-L-arabinofuranosidase II</fullName>
        <ecNumber evidence="1">3.2.1.55</ecNumber>
    </submittedName>
</protein>